<evidence type="ECO:0000313" key="2">
    <source>
        <dbReference type="EMBL" id="MBS7824327.1"/>
    </source>
</evidence>
<feature type="chain" id="PRO_5044217734" evidence="1">
    <location>
        <begin position="20"/>
        <end position="204"/>
    </location>
</feature>
<comment type="caution">
    <text evidence="2">The sequence shown here is derived from an EMBL/GenBank/DDBJ whole genome shotgun (WGS) entry which is preliminary data.</text>
</comment>
<dbReference type="EMBL" id="JAGIBU010000002">
    <property type="protein sequence ID" value="MBS7824327.1"/>
    <property type="molecule type" value="Genomic_DNA"/>
</dbReference>
<evidence type="ECO:0000256" key="1">
    <source>
        <dbReference type="SAM" id="SignalP"/>
    </source>
</evidence>
<dbReference type="Proteomes" id="UP000680020">
    <property type="component" value="Unassembled WGS sequence"/>
</dbReference>
<evidence type="ECO:0000313" key="3">
    <source>
        <dbReference type="Proteomes" id="UP000680020"/>
    </source>
</evidence>
<accession>A0AB35BWW8</accession>
<dbReference type="InterPro" id="IPR010321">
    <property type="entry name" value="DUF922"/>
</dbReference>
<sequence>MKRRLSLGFMLSMCAPLNALEVELSIHHYPVVIESGQSLDDAMVQAARSVPNLAASDLGHDHHAVSSYAASVALQSLDHHYDAQHQRCVLTDLTLTLDGEMVLPMLKKGSIDEKAFAKEYAALKAHELHHQSLWAQSLRAYEAKFRGLSLEDDEGCGALFHEINQEMSKTLRQIEAVNLAYDCDSYGVAFDLSFCERHSDDEGD</sequence>
<dbReference type="AlphaFoldDB" id="A0AB35BWW8"/>
<feature type="signal peptide" evidence="1">
    <location>
        <begin position="1"/>
        <end position="19"/>
    </location>
</feature>
<keyword evidence="1" id="KW-0732">Signal</keyword>
<gene>
    <name evidence="2" type="ORF">J7561_03805</name>
</gene>
<protein>
    <submittedName>
        <fullName evidence="2">DUF922 domain-containing protein</fullName>
    </submittedName>
</protein>
<proteinExistence type="predicted"/>
<dbReference type="Pfam" id="PF06037">
    <property type="entry name" value="DUF922"/>
    <property type="match status" value="1"/>
</dbReference>
<name>A0AB35BWW8_9GAMM</name>
<dbReference type="RefSeq" id="WP_213403575.1">
    <property type="nucleotide sequence ID" value="NZ_JAGIBT010000002.1"/>
</dbReference>
<organism evidence="2 3">
    <name type="scientific">Wohlfahrtiimonas chitiniclastica</name>
    <dbReference type="NCBI Taxonomy" id="400946"/>
    <lineage>
        <taxon>Bacteria</taxon>
        <taxon>Pseudomonadati</taxon>
        <taxon>Pseudomonadota</taxon>
        <taxon>Gammaproteobacteria</taxon>
        <taxon>Cardiobacteriales</taxon>
        <taxon>Ignatzschineriaceae</taxon>
        <taxon>Wohlfahrtiimonas</taxon>
    </lineage>
</organism>
<reference evidence="2" key="1">
    <citation type="submission" date="2021-03" db="EMBL/GenBank/DDBJ databases">
        <title>Identification and antibiotic profiling of Wohlfahrtiimonas chitiniclastica, an underestimated human pathogen.</title>
        <authorList>
            <person name="Kopf A."/>
            <person name="Bunk B."/>
            <person name="Coldewey S."/>
            <person name="Gunzer F."/>
            <person name="Riedel T."/>
            <person name="Schroettner P."/>
        </authorList>
    </citation>
    <scope>NUCLEOTIDE SEQUENCE</scope>
    <source>
        <strain evidence="2">DSM 100917</strain>
    </source>
</reference>